<keyword evidence="4" id="KW-1185">Reference proteome</keyword>
<evidence type="ECO:0000313" key="3">
    <source>
        <dbReference type="EMBL" id="GAA2433745.1"/>
    </source>
</evidence>
<feature type="region of interest" description="Disordered" evidence="1">
    <location>
        <begin position="1"/>
        <end position="49"/>
    </location>
</feature>
<feature type="transmembrane region" description="Helical" evidence="2">
    <location>
        <begin position="121"/>
        <end position="142"/>
    </location>
</feature>
<dbReference type="RefSeq" id="WP_344592706.1">
    <property type="nucleotide sequence ID" value="NZ_BAAARW010000020.1"/>
</dbReference>
<name>A0ABN3JM49_9ACTN</name>
<dbReference type="EMBL" id="BAAARW010000020">
    <property type="protein sequence ID" value="GAA2433745.1"/>
    <property type="molecule type" value="Genomic_DNA"/>
</dbReference>
<keyword evidence="2" id="KW-1133">Transmembrane helix</keyword>
<keyword evidence="2" id="KW-0472">Membrane</keyword>
<proteinExistence type="predicted"/>
<feature type="transmembrane region" description="Helical" evidence="2">
    <location>
        <begin position="92"/>
        <end position="115"/>
    </location>
</feature>
<keyword evidence="2" id="KW-0812">Transmembrane</keyword>
<evidence type="ECO:0000256" key="2">
    <source>
        <dbReference type="SAM" id="Phobius"/>
    </source>
</evidence>
<organism evidence="3 4">
    <name type="scientific">Actinomadura vinacea</name>
    <dbReference type="NCBI Taxonomy" id="115336"/>
    <lineage>
        <taxon>Bacteria</taxon>
        <taxon>Bacillati</taxon>
        <taxon>Actinomycetota</taxon>
        <taxon>Actinomycetes</taxon>
        <taxon>Streptosporangiales</taxon>
        <taxon>Thermomonosporaceae</taxon>
        <taxon>Actinomadura</taxon>
    </lineage>
</organism>
<dbReference type="Pfam" id="PF07332">
    <property type="entry name" value="Phage_holin_3_6"/>
    <property type="match status" value="1"/>
</dbReference>
<feature type="region of interest" description="Disordered" evidence="1">
    <location>
        <begin position="150"/>
        <end position="175"/>
    </location>
</feature>
<protein>
    <submittedName>
        <fullName evidence="3">Phage holin family protein</fullName>
    </submittedName>
</protein>
<comment type="caution">
    <text evidence="3">The sequence shown here is derived from an EMBL/GenBank/DDBJ whole genome shotgun (WGS) entry which is preliminary data.</text>
</comment>
<gene>
    <name evidence="3" type="ORF">GCM10010191_54980</name>
</gene>
<evidence type="ECO:0000313" key="4">
    <source>
        <dbReference type="Proteomes" id="UP001501231"/>
    </source>
</evidence>
<dbReference type="Proteomes" id="UP001501231">
    <property type="component" value="Unassembled WGS sequence"/>
</dbReference>
<dbReference type="InterPro" id="IPR009937">
    <property type="entry name" value="Phage_holin_3_6"/>
</dbReference>
<evidence type="ECO:0000256" key="1">
    <source>
        <dbReference type="SAM" id="MobiDB-lite"/>
    </source>
</evidence>
<sequence>MSTVRPQESGERTTGDAQATAVHRPPEQRPPEVPPAHRETVPPRAADREGEGIAELVTRGTQQVSELLRAELRLAVMELKDKGRHAGTGAKLFGGAGLVALYGAGAVVAAVIAALALAMPLWAAALIVGVVLLVIAAVLALLGRAQTRQAVPPRPEHAMDSARRDVSEIKERAHR</sequence>
<feature type="compositionally biased region" description="Basic and acidic residues" evidence="1">
    <location>
        <begin position="24"/>
        <end position="49"/>
    </location>
</feature>
<accession>A0ABN3JM49</accession>
<reference evidence="3 4" key="1">
    <citation type="journal article" date="2019" name="Int. J. Syst. Evol. Microbiol.">
        <title>The Global Catalogue of Microorganisms (GCM) 10K type strain sequencing project: providing services to taxonomists for standard genome sequencing and annotation.</title>
        <authorList>
            <consortium name="The Broad Institute Genomics Platform"/>
            <consortium name="The Broad Institute Genome Sequencing Center for Infectious Disease"/>
            <person name="Wu L."/>
            <person name="Ma J."/>
        </authorList>
    </citation>
    <scope>NUCLEOTIDE SEQUENCE [LARGE SCALE GENOMIC DNA]</scope>
    <source>
        <strain evidence="3 4">JCM 3325</strain>
    </source>
</reference>
<feature type="compositionally biased region" description="Basic and acidic residues" evidence="1">
    <location>
        <begin position="154"/>
        <end position="175"/>
    </location>
</feature>